<protein>
    <recommendedName>
        <fullName evidence="4">ABC transporter substrate-binding protein</fullName>
    </recommendedName>
</protein>
<dbReference type="AlphaFoldDB" id="A0A9W7ZX28"/>
<accession>A0A9W7ZX28</accession>
<evidence type="ECO:0008006" key="4">
    <source>
        <dbReference type="Google" id="ProtNLM"/>
    </source>
</evidence>
<organism evidence="2 3">
    <name type="scientific">Mycoemilia scoparia</name>
    <dbReference type="NCBI Taxonomy" id="417184"/>
    <lineage>
        <taxon>Eukaryota</taxon>
        <taxon>Fungi</taxon>
        <taxon>Fungi incertae sedis</taxon>
        <taxon>Zoopagomycota</taxon>
        <taxon>Kickxellomycotina</taxon>
        <taxon>Kickxellomycetes</taxon>
        <taxon>Kickxellales</taxon>
        <taxon>Kickxellaceae</taxon>
        <taxon>Mycoemilia</taxon>
    </lineage>
</organism>
<gene>
    <name evidence="2" type="ORF">H4219_005207</name>
</gene>
<proteinExistence type="predicted"/>
<dbReference type="Proteomes" id="UP001150538">
    <property type="component" value="Unassembled WGS sequence"/>
</dbReference>
<reference evidence="2" key="1">
    <citation type="submission" date="2022-07" db="EMBL/GenBank/DDBJ databases">
        <title>Phylogenomic reconstructions and comparative analyses of Kickxellomycotina fungi.</title>
        <authorList>
            <person name="Reynolds N.K."/>
            <person name="Stajich J.E."/>
            <person name="Barry K."/>
            <person name="Grigoriev I.V."/>
            <person name="Crous P."/>
            <person name="Smith M.E."/>
        </authorList>
    </citation>
    <scope>NUCLEOTIDE SEQUENCE</scope>
    <source>
        <strain evidence="2">NBRC 100468</strain>
    </source>
</reference>
<sequence>MKFRLNIALVCLVSMASLMMASFSSAQPIFKRDLLDGIDWTIPQNHQFLVGYLNARNVPGFDLTQFIIAHPLVLPERFKTDPRYAMILNRYGVDRDSGVN</sequence>
<feature type="signal peptide" evidence="1">
    <location>
        <begin position="1"/>
        <end position="26"/>
    </location>
</feature>
<keyword evidence="1" id="KW-0732">Signal</keyword>
<comment type="caution">
    <text evidence="2">The sequence shown here is derived from an EMBL/GenBank/DDBJ whole genome shotgun (WGS) entry which is preliminary data.</text>
</comment>
<keyword evidence="3" id="KW-1185">Reference proteome</keyword>
<evidence type="ECO:0000313" key="3">
    <source>
        <dbReference type="Proteomes" id="UP001150538"/>
    </source>
</evidence>
<evidence type="ECO:0000313" key="2">
    <source>
        <dbReference type="EMBL" id="KAJ1913454.1"/>
    </source>
</evidence>
<name>A0A9W7ZX28_9FUNG</name>
<feature type="chain" id="PRO_5040991860" description="ABC transporter substrate-binding protein" evidence="1">
    <location>
        <begin position="27"/>
        <end position="100"/>
    </location>
</feature>
<evidence type="ECO:0000256" key="1">
    <source>
        <dbReference type="SAM" id="SignalP"/>
    </source>
</evidence>
<dbReference type="EMBL" id="JANBPU010000261">
    <property type="protein sequence ID" value="KAJ1913454.1"/>
    <property type="molecule type" value="Genomic_DNA"/>
</dbReference>